<evidence type="ECO:0000313" key="2">
    <source>
        <dbReference type="EMBL" id="ELY34045.1"/>
    </source>
</evidence>
<comment type="caution">
    <text evidence="2">The sequence shown here is derived from an EMBL/GenBank/DDBJ whole genome shotgun (WGS) entry which is preliminary data.</text>
</comment>
<dbReference type="Pfam" id="PF26457">
    <property type="entry name" value="DUF8136"/>
    <property type="match status" value="1"/>
</dbReference>
<gene>
    <name evidence="2" type="ORF">C497_16737</name>
</gene>
<organism evidence="2 3">
    <name type="scientific">Halalkalicoccus jeotgali (strain DSM 18796 / CECT 7217 / JCM 14584 / KCTC 4019 / B3)</name>
    <dbReference type="NCBI Taxonomy" id="795797"/>
    <lineage>
        <taxon>Archaea</taxon>
        <taxon>Methanobacteriati</taxon>
        <taxon>Methanobacteriota</taxon>
        <taxon>Stenosarchaea group</taxon>
        <taxon>Halobacteria</taxon>
        <taxon>Halobacteriales</taxon>
        <taxon>Halococcaceae</taxon>
        <taxon>Halalkalicoccus</taxon>
    </lineage>
</organism>
<dbReference type="InterPro" id="IPR058449">
    <property type="entry name" value="DUF8136"/>
</dbReference>
<evidence type="ECO:0000313" key="3">
    <source>
        <dbReference type="Proteomes" id="UP000011645"/>
    </source>
</evidence>
<dbReference type="EMBL" id="AOHV01000042">
    <property type="protein sequence ID" value="ELY34045.1"/>
    <property type="molecule type" value="Genomic_DNA"/>
</dbReference>
<reference evidence="2 3" key="1">
    <citation type="journal article" date="2014" name="PLoS Genet.">
        <title>Phylogenetically driven sequencing of extremely halophilic archaea reveals strategies for static and dynamic osmo-response.</title>
        <authorList>
            <person name="Becker E.A."/>
            <person name="Seitzer P.M."/>
            <person name="Tritt A."/>
            <person name="Larsen D."/>
            <person name="Krusor M."/>
            <person name="Yao A.I."/>
            <person name="Wu D."/>
            <person name="Madern D."/>
            <person name="Eisen J.A."/>
            <person name="Darling A.E."/>
            <person name="Facciotti M.T."/>
        </authorList>
    </citation>
    <scope>NUCLEOTIDE SEQUENCE [LARGE SCALE GENOMIC DNA]</scope>
    <source>
        <strain evidence="3">DSM 18796 / CECT 7217 / JCM 14584 / KCTC 4019 / B3</strain>
    </source>
</reference>
<proteinExistence type="predicted"/>
<dbReference type="AlphaFoldDB" id="L9VA11"/>
<protein>
    <recommendedName>
        <fullName evidence="1">DUF8136 domain-containing protein</fullName>
    </recommendedName>
</protein>
<keyword evidence="3" id="KW-1185">Reference proteome</keyword>
<name>L9VA11_HALJB</name>
<dbReference type="PATRIC" id="fig|795797.19.peg.3173"/>
<sequence>MDNTHSGPVTRNGNRSAILESLKDGIDGLQRAIETARPETPEEQRVQLRQYYELGYLANQCWKLQRDTDIDEMSQRMALLEDKTDMERY</sequence>
<evidence type="ECO:0000259" key="1">
    <source>
        <dbReference type="Pfam" id="PF26457"/>
    </source>
</evidence>
<feature type="domain" description="DUF8136" evidence="1">
    <location>
        <begin position="22"/>
        <end position="83"/>
    </location>
</feature>
<accession>L9VA11</accession>
<dbReference type="Proteomes" id="UP000011645">
    <property type="component" value="Unassembled WGS sequence"/>
</dbReference>